<keyword evidence="3" id="KW-1185">Reference proteome</keyword>
<evidence type="ECO:0000313" key="3">
    <source>
        <dbReference type="Proteomes" id="UP000198976"/>
    </source>
</evidence>
<evidence type="ECO:0000313" key="1">
    <source>
        <dbReference type="EMBL" id="SDT89351.1"/>
    </source>
</evidence>
<protein>
    <submittedName>
        <fullName evidence="2">Uncharacterized protein</fullName>
    </submittedName>
</protein>
<accession>A0ABY0V830</accession>
<proteinExistence type="predicted"/>
<name>A0ABY0V830_9ACTO</name>
<dbReference type="EMBL" id="LT629792">
    <property type="protein sequence ID" value="SDT96944.1"/>
    <property type="molecule type" value="Genomic_DNA"/>
</dbReference>
<evidence type="ECO:0000313" key="2">
    <source>
        <dbReference type="EMBL" id="SDT96944.1"/>
    </source>
</evidence>
<gene>
    <name evidence="1" type="ORF">SAMN04489714_0638</name>
    <name evidence="2" type="ORF">SAMN04489714_1317</name>
</gene>
<reference evidence="2 3" key="1">
    <citation type="submission" date="2016-10" db="EMBL/GenBank/DDBJ databases">
        <authorList>
            <person name="Varghese N."/>
            <person name="Submissions S."/>
        </authorList>
    </citation>
    <scope>NUCLEOTIDE SEQUENCE [LARGE SCALE GENOMIC DNA]</scope>
    <source>
        <strain evidence="2 3">DSM 9169</strain>
    </source>
</reference>
<organism evidence="2 3">
    <name type="scientific">Schaalia radingae</name>
    <dbReference type="NCBI Taxonomy" id="131110"/>
    <lineage>
        <taxon>Bacteria</taxon>
        <taxon>Bacillati</taxon>
        <taxon>Actinomycetota</taxon>
        <taxon>Actinomycetes</taxon>
        <taxon>Actinomycetales</taxon>
        <taxon>Actinomycetaceae</taxon>
        <taxon>Schaalia</taxon>
    </lineage>
</organism>
<dbReference type="EMBL" id="LT629792">
    <property type="protein sequence ID" value="SDT89351.1"/>
    <property type="molecule type" value="Genomic_DNA"/>
</dbReference>
<sequence>MTPVLIKLVSVNTQIARHWSASFRTVGESAPKISEATATIWVRTSLNAALYASITLDVNWLFDKVDTWAANSILSR</sequence>
<dbReference type="Proteomes" id="UP000198976">
    <property type="component" value="Chromosome I"/>
</dbReference>